<organism evidence="9 10">
    <name type="scientific">Thermofilum adornatum 1505</name>
    <dbReference type="NCBI Taxonomy" id="697581"/>
    <lineage>
        <taxon>Archaea</taxon>
        <taxon>Thermoproteota</taxon>
        <taxon>Thermoprotei</taxon>
        <taxon>Thermofilales</taxon>
        <taxon>Thermofilaceae</taxon>
        <taxon>Thermofilum</taxon>
    </lineage>
</organism>
<dbReference type="Pfam" id="PF01564">
    <property type="entry name" value="Spermine_synth"/>
    <property type="match status" value="1"/>
</dbReference>
<feature type="binding site" evidence="6">
    <location>
        <position position="41"/>
    </location>
    <ligand>
        <name>S-methyl-5'-thioadenosine</name>
        <dbReference type="ChEBI" id="CHEBI:17509"/>
    </ligand>
</feature>
<evidence type="ECO:0000259" key="8">
    <source>
        <dbReference type="PROSITE" id="PS51006"/>
    </source>
</evidence>
<comment type="catalytic activity">
    <reaction evidence="6">
        <text>S-adenosyl 3-(methylsulfanyl)propylamine + putrescine = S-methyl-5'-thioadenosine + spermidine + H(+)</text>
        <dbReference type="Rhea" id="RHEA:12721"/>
        <dbReference type="ChEBI" id="CHEBI:15378"/>
        <dbReference type="ChEBI" id="CHEBI:17509"/>
        <dbReference type="ChEBI" id="CHEBI:57443"/>
        <dbReference type="ChEBI" id="CHEBI:57834"/>
        <dbReference type="ChEBI" id="CHEBI:326268"/>
        <dbReference type="EC" id="2.5.1.16"/>
    </reaction>
</comment>
<evidence type="ECO:0000256" key="5">
    <source>
        <dbReference type="ARBA" id="ARBA00048874"/>
    </source>
</evidence>
<dbReference type="AlphaFoldDB" id="A0A3G1A7I4"/>
<keyword evidence="4 6" id="KW-0620">Polyamine biosynthesis</keyword>
<comment type="caution">
    <text evidence="6">Lacks conserved residue(s) required for the propagation of feature annotation.</text>
</comment>
<dbReference type="Gene3D" id="3.40.50.150">
    <property type="entry name" value="Vaccinia Virus protein VP39"/>
    <property type="match status" value="1"/>
</dbReference>
<gene>
    <name evidence="6" type="primary">speE</name>
    <name evidence="9" type="ORF">TCARB_1090</name>
</gene>
<name>A0A3G1A7I4_9CREN</name>
<dbReference type="InterPro" id="IPR030374">
    <property type="entry name" value="PABS"/>
</dbReference>
<dbReference type="InterPro" id="IPR029063">
    <property type="entry name" value="SAM-dependent_MTases_sf"/>
</dbReference>
<comment type="function">
    <text evidence="6">Catalyzes the irreversible transfer of a propylamine group from the amino donor S-adenosylmethioninamine (decarboxy-AdoMet) to putrescine (1,4-diaminobutane) to yield spermidine.</text>
</comment>
<evidence type="ECO:0000313" key="10">
    <source>
        <dbReference type="Proteomes" id="UP000266720"/>
    </source>
</evidence>
<reference evidence="10" key="1">
    <citation type="book" date="2010" name="EXTREMOPHILES" publisher="0:0-0">
        <title>Complete genome sequences of ten hyperthermophilic archaea reveal their metabolic capabilities and possible ecological roles.</title>
        <editorList>
            <person name="?"/>
        </editorList>
        <authorList>
            <person name="Ravin N.V."/>
            <person name="Mardanov A.V."/>
            <person name="Bonch-Osmolovskaya E.A."/>
            <person name="Skryabin K.G."/>
        </authorList>
    </citation>
    <scope>NUCLEOTIDE SEQUENCE [LARGE SCALE GENOMIC DNA]</scope>
    <source>
        <strain evidence="10">1505</strain>
    </source>
</reference>
<feature type="binding site" evidence="6">
    <location>
        <position position="116"/>
    </location>
    <ligand>
        <name>S-methyl-5'-thioadenosine</name>
        <dbReference type="ChEBI" id="CHEBI:17509"/>
    </ligand>
</feature>
<dbReference type="InterPro" id="IPR037163">
    <property type="entry name" value="Spermidine_synt_N_sf"/>
</dbReference>
<dbReference type="FunFam" id="3.40.50.150:FF:000088">
    <property type="entry name" value="Polyamine aminopropyltransferase"/>
    <property type="match status" value="1"/>
</dbReference>
<dbReference type="EMBL" id="CP007493">
    <property type="protein sequence ID" value="AJB42138.1"/>
    <property type="molecule type" value="Genomic_DNA"/>
</dbReference>
<dbReference type="UniPathway" id="UPA00248">
    <property type="reaction ID" value="UER00314"/>
</dbReference>
<dbReference type="HAMAP" id="MF_00198">
    <property type="entry name" value="Spermidine_synth"/>
    <property type="match status" value="1"/>
</dbReference>
<dbReference type="EC" id="2.5.1.16" evidence="6"/>
<dbReference type="CDD" id="cd02440">
    <property type="entry name" value="AdoMet_MTases"/>
    <property type="match status" value="1"/>
</dbReference>
<dbReference type="InterPro" id="IPR001045">
    <property type="entry name" value="Spermi_synthase"/>
</dbReference>
<feature type="domain" description="PABS" evidence="8">
    <location>
        <begin position="11"/>
        <end position="248"/>
    </location>
</feature>
<dbReference type="PROSITE" id="PS01330">
    <property type="entry name" value="PABS_1"/>
    <property type="match status" value="1"/>
</dbReference>
<evidence type="ECO:0000256" key="3">
    <source>
        <dbReference type="ARBA" id="ARBA00022679"/>
    </source>
</evidence>
<dbReference type="PANTHER" id="PTHR43317:SF1">
    <property type="entry name" value="THERMOSPERMINE SYNTHASE ACAULIS5"/>
    <property type="match status" value="1"/>
</dbReference>
<feature type="active site" description="Proton acceptor" evidence="6 7">
    <location>
        <position position="167"/>
    </location>
</feature>
<dbReference type="Gene3D" id="2.30.140.10">
    <property type="entry name" value="Spermidine synthase, tetramerisation domain"/>
    <property type="match status" value="1"/>
</dbReference>
<dbReference type="STRING" id="697581.TCARB_1090"/>
<comment type="pathway">
    <text evidence="6">Amine and polyamine biosynthesis; spermidine biosynthesis; spermidine from putrescine: step 1/1.</text>
</comment>
<keyword evidence="3 6" id="KW-0808">Transferase</keyword>
<comment type="similarity">
    <text evidence="1 6">Belongs to the spermidine/spermine synthase family.</text>
</comment>
<dbReference type="GO" id="GO:0008295">
    <property type="term" value="P:spermidine biosynthetic process"/>
    <property type="evidence" value="ECO:0007669"/>
    <property type="project" value="UniProtKB-UniRule"/>
</dbReference>
<accession>A0A3G1A7I4</accession>
<dbReference type="PANTHER" id="PTHR43317">
    <property type="entry name" value="THERMOSPERMINE SYNTHASE ACAULIS5"/>
    <property type="match status" value="1"/>
</dbReference>
<protein>
    <recommendedName>
        <fullName evidence="6">Polyamine aminopropyltransferase</fullName>
    </recommendedName>
    <alternativeName>
        <fullName evidence="6">Putrescine aminopropyltransferase</fullName>
        <shortName evidence="6">PAPT</shortName>
    </alternativeName>
    <alternativeName>
        <fullName evidence="6">Spermidine synthase</fullName>
        <shortName evidence="6">SPDS</shortName>
        <shortName evidence="6">SPDSY</shortName>
        <ecNumber evidence="6">2.5.1.16</ecNumber>
    </alternativeName>
</protein>
<dbReference type="Pfam" id="PF17284">
    <property type="entry name" value="Spermine_synt_N"/>
    <property type="match status" value="1"/>
</dbReference>
<keyword evidence="2" id="KW-0963">Cytoplasm</keyword>
<comment type="subunit">
    <text evidence="6">Homodimer or homotetramer.</text>
</comment>
<proteinExistence type="inferred from homology"/>
<keyword evidence="6" id="KW-0745">Spermidine biosynthesis</keyword>
<dbReference type="Proteomes" id="UP000266720">
    <property type="component" value="Chromosome"/>
</dbReference>
<dbReference type="KEGG" id="tcb:TCARB_1090"/>
<dbReference type="PROSITE" id="PS51006">
    <property type="entry name" value="PABS_2"/>
    <property type="match status" value="1"/>
</dbReference>
<evidence type="ECO:0000313" key="9">
    <source>
        <dbReference type="EMBL" id="AJB42138.1"/>
    </source>
</evidence>
<feature type="binding site" evidence="6">
    <location>
        <position position="175"/>
    </location>
    <ligand>
        <name>S-methyl-5'-thioadenosine</name>
        <dbReference type="ChEBI" id="CHEBI:17509"/>
    </ligand>
</feature>
<evidence type="ECO:0000256" key="6">
    <source>
        <dbReference type="HAMAP-Rule" id="MF_00198"/>
    </source>
</evidence>
<dbReference type="GO" id="GO:0010487">
    <property type="term" value="F:thermospermine synthase activity"/>
    <property type="evidence" value="ECO:0007669"/>
    <property type="project" value="UniProtKB-EC"/>
</dbReference>
<feature type="binding site" evidence="6">
    <location>
        <position position="96"/>
    </location>
    <ligand>
        <name>spermidine</name>
        <dbReference type="ChEBI" id="CHEBI:57834"/>
    </ligand>
</feature>
<feature type="binding site" evidence="6">
    <location>
        <begin position="148"/>
        <end position="149"/>
    </location>
    <ligand>
        <name>S-methyl-5'-thioadenosine</name>
        <dbReference type="ChEBI" id="CHEBI:17509"/>
    </ligand>
</feature>
<dbReference type="SUPFAM" id="SSF53335">
    <property type="entry name" value="S-adenosyl-L-methionine-dependent methyltransferases"/>
    <property type="match status" value="1"/>
</dbReference>
<evidence type="ECO:0000256" key="4">
    <source>
        <dbReference type="ARBA" id="ARBA00023115"/>
    </source>
</evidence>
<dbReference type="GO" id="GO:0004766">
    <property type="term" value="F:spermidine synthase activity"/>
    <property type="evidence" value="ECO:0007669"/>
    <property type="project" value="UniProtKB-UniRule"/>
</dbReference>
<dbReference type="InterPro" id="IPR030373">
    <property type="entry name" value="PABS_CS"/>
</dbReference>
<evidence type="ECO:0000256" key="2">
    <source>
        <dbReference type="ARBA" id="ARBA00022490"/>
    </source>
</evidence>
<comment type="catalytic activity">
    <reaction evidence="5">
        <text>S-adenosyl 3-(methylsulfanyl)propylamine + spermidine = thermospermine + S-methyl-5'-thioadenosine + H(+)</text>
        <dbReference type="Rhea" id="RHEA:30515"/>
        <dbReference type="ChEBI" id="CHEBI:15378"/>
        <dbReference type="ChEBI" id="CHEBI:17509"/>
        <dbReference type="ChEBI" id="CHEBI:57443"/>
        <dbReference type="ChEBI" id="CHEBI:57834"/>
        <dbReference type="ChEBI" id="CHEBI:59903"/>
        <dbReference type="EC" id="2.5.1.79"/>
    </reaction>
</comment>
<evidence type="ECO:0000256" key="1">
    <source>
        <dbReference type="ARBA" id="ARBA00007867"/>
    </source>
</evidence>
<sequence length="290" mass="32985">MVVLLLMSSSDGLVIIEPVSEYTRQILKLKKIYAVEKTPYQEIVFAELEGFGKALLIDEFVQSTEKDEFIYHELLVHPAMALHPEPKRVLIIGGGEGASLREVLKHGTVEDAVMVDIDEKVVEFSKRFLEVMHRGSFFDPRARVVIMDGLEYVKKTADGTFDVVVMDLTDPYAGPTALPLYSYEAFREIKRILKPEGVMATQAGSSYFYPKEYRQVKENIEKNFKHVAEYWAWIPSFATNVNFIVASDAYDLYGLSAEMFDTRLKSRNVNTKYLVGRRLTAHLSMGVLYG</sequence>
<evidence type="ECO:0000256" key="7">
    <source>
        <dbReference type="PROSITE-ProRule" id="PRU00354"/>
    </source>
</evidence>
<dbReference type="InterPro" id="IPR035246">
    <property type="entry name" value="Spermidine_synt_N"/>
</dbReference>
<feature type="binding site" evidence="6">
    <location>
        <position position="72"/>
    </location>
    <ligand>
        <name>spermidine</name>
        <dbReference type="ChEBI" id="CHEBI:57834"/>
    </ligand>
</feature>